<feature type="region of interest" description="Disordered" evidence="1">
    <location>
        <begin position="1"/>
        <end position="22"/>
    </location>
</feature>
<dbReference type="EMBL" id="CP080333">
    <property type="protein sequence ID" value="QYL17817.1"/>
    <property type="molecule type" value="Genomic_DNA"/>
</dbReference>
<dbReference type="SUPFAM" id="SSF51445">
    <property type="entry name" value="(Trans)glycosidases"/>
    <property type="match status" value="1"/>
</dbReference>
<evidence type="ECO:0000313" key="3">
    <source>
        <dbReference type="Proteomes" id="UP000825367"/>
    </source>
</evidence>
<protein>
    <recommendedName>
        <fullName evidence="4">Cadherin domain-containing protein</fullName>
    </recommendedName>
</protein>
<dbReference type="Proteomes" id="UP000825367">
    <property type="component" value="Chromosome"/>
</dbReference>
<dbReference type="Gene3D" id="3.20.20.80">
    <property type="entry name" value="Glycosidases"/>
    <property type="match status" value="1"/>
</dbReference>
<evidence type="ECO:0000313" key="2">
    <source>
        <dbReference type="EMBL" id="QYL17817.1"/>
    </source>
</evidence>
<accession>A0ABX8VJU7</accession>
<dbReference type="Pfam" id="PF17963">
    <property type="entry name" value="Big_9"/>
    <property type="match status" value="1"/>
</dbReference>
<dbReference type="Gene3D" id="2.60.40.10">
    <property type="entry name" value="Immunoglobulins"/>
    <property type="match status" value="1"/>
</dbReference>
<name>A0ABX8VJU7_9MYCO</name>
<evidence type="ECO:0008006" key="4">
    <source>
        <dbReference type="Google" id="ProtNLM"/>
    </source>
</evidence>
<evidence type="ECO:0000256" key="1">
    <source>
        <dbReference type="SAM" id="MobiDB-lite"/>
    </source>
</evidence>
<organism evidence="2 3">
    <name type="scientific">Mycolicibacterium pallens</name>
    <dbReference type="NCBI Taxonomy" id="370524"/>
    <lineage>
        <taxon>Bacteria</taxon>
        <taxon>Bacillati</taxon>
        <taxon>Actinomycetota</taxon>
        <taxon>Actinomycetes</taxon>
        <taxon>Mycobacteriales</taxon>
        <taxon>Mycobacteriaceae</taxon>
        <taxon>Mycolicibacterium</taxon>
    </lineage>
</organism>
<reference evidence="2 3" key="1">
    <citation type="submission" date="2021-07" db="EMBL/GenBank/DDBJ databases">
        <title>Whole genome sequencing of non-tuberculosis mycobacteria type-strains.</title>
        <authorList>
            <person name="Igarashi Y."/>
            <person name="Osugi A."/>
            <person name="Mitarai S."/>
        </authorList>
    </citation>
    <scope>NUCLEOTIDE SEQUENCE [LARGE SCALE GENOMIC DNA]</scope>
    <source>
        <strain evidence="2 3">JCM 16370</strain>
    </source>
</reference>
<keyword evidence="3" id="KW-1185">Reference proteome</keyword>
<dbReference type="InterPro" id="IPR013783">
    <property type="entry name" value="Ig-like_fold"/>
</dbReference>
<sequence>MRRDLFNQAPTLAHDPSASVQTGQTLAGNFSASDPEGDSVRYTVIRGPRNGTLTVNAATGAFEYTPNGVNFNAAQPDSFTVSVTDQKANLLTLFGRPHADQGTVTVSLLSSATAGTVTVDFGDSQGALLHTERYNNFHVSTTFASQRDADVDFLNAQGLHGTLYRAWLNSPNQTEATCTGSTGACTLSPSMDAYLTDLENVSDSLLGNLRLDAWRGEDTDAAKAGMERILLAVKQSHPKMQLIEGWNEPDAPGSTLTAAEIYQGYKALYQAVNDVNTTLGAGDPNYVPLKVGGPALYYFNQPLLNSFLDSYQSDPDPNKRLDFISYHAYLNILPNGSRQFYKADPSLVKDYRNQLDAMLAARGLDTSLPTYITETGIYPGPLCDACNSTDYIRQAAGMPSLQYWLAQQHDTYAFNWVARRQGLKDEFVTQNSVGPYANLQTQQILWQPYDPLPSNALTPYGNVMLMQSKMEDIKVAATSDQLVNGSGVYAVAAKDAVLPEASLMVWNYQGCSGVGSTSGCGTAAYDTTMKLANLPNGLGDGPVTVTVYRVDQNTSNFYYDPTNTDLTKAELKQVDVHTVTPEGGTLNFRTDLAPDTIYLFVLKGAVQPSANSAV</sequence>
<dbReference type="RefSeq" id="WP_220046123.1">
    <property type="nucleotide sequence ID" value="NZ_CP080333.1"/>
</dbReference>
<dbReference type="InterPro" id="IPR017853">
    <property type="entry name" value="GH"/>
</dbReference>
<gene>
    <name evidence="2" type="ORF">K0O64_04470</name>
</gene>
<proteinExistence type="predicted"/>